<evidence type="ECO:0000256" key="2">
    <source>
        <dbReference type="ARBA" id="ARBA00011056"/>
    </source>
</evidence>
<dbReference type="OrthoDB" id="420884at2759"/>
<proteinExistence type="inferred from homology"/>
<dbReference type="GO" id="GO:0005737">
    <property type="term" value="C:cytoplasm"/>
    <property type="evidence" value="ECO:0007669"/>
    <property type="project" value="TreeGrafter"/>
</dbReference>
<feature type="region of interest" description="Disordered" evidence="11">
    <location>
        <begin position="1"/>
        <end position="22"/>
    </location>
</feature>
<dbReference type="InterPro" id="IPR012476">
    <property type="entry name" value="GLE1"/>
</dbReference>
<evidence type="ECO:0000256" key="5">
    <source>
        <dbReference type="ARBA" id="ARBA00022927"/>
    </source>
</evidence>
<keyword evidence="4" id="KW-0509">mRNA transport</keyword>
<dbReference type="GO" id="GO:0000822">
    <property type="term" value="F:inositol hexakisphosphate binding"/>
    <property type="evidence" value="ECO:0007669"/>
    <property type="project" value="TreeGrafter"/>
</dbReference>
<keyword evidence="3" id="KW-0813">Transport</keyword>
<keyword evidence="6" id="KW-0811">Translocation</keyword>
<keyword evidence="5" id="KW-0653">Protein transport</keyword>
<dbReference type="InterPro" id="IPR038506">
    <property type="entry name" value="GLE1-like_sf"/>
</dbReference>
<keyword evidence="8" id="KW-0539">Nucleus</keyword>
<dbReference type="Gene3D" id="1.25.40.510">
    <property type="entry name" value="GLE1-like"/>
    <property type="match status" value="1"/>
</dbReference>
<accession>S2K1Y7</accession>
<dbReference type="GO" id="GO:0031369">
    <property type="term" value="F:translation initiation factor binding"/>
    <property type="evidence" value="ECO:0007669"/>
    <property type="project" value="TreeGrafter"/>
</dbReference>
<evidence type="ECO:0000256" key="4">
    <source>
        <dbReference type="ARBA" id="ARBA00022816"/>
    </source>
</evidence>
<keyword evidence="13" id="KW-1185">Reference proteome</keyword>
<evidence type="ECO:0000256" key="1">
    <source>
        <dbReference type="ARBA" id="ARBA00004567"/>
    </source>
</evidence>
<evidence type="ECO:0000313" key="12">
    <source>
        <dbReference type="EMBL" id="EPB86195.1"/>
    </source>
</evidence>
<dbReference type="AlphaFoldDB" id="S2K1Y7"/>
<evidence type="ECO:0000256" key="8">
    <source>
        <dbReference type="ARBA" id="ARBA00023242"/>
    </source>
</evidence>
<keyword evidence="7" id="KW-0906">Nuclear pore complex</keyword>
<evidence type="ECO:0000256" key="7">
    <source>
        <dbReference type="ARBA" id="ARBA00023132"/>
    </source>
</evidence>
<dbReference type="VEuPathDB" id="FungiDB:HMPREF1544_07007"/>
<name>S2K1Y7_MUCC1</name>
<dbReference type="EMBL" id="KE123994">
    <property type="protein sequence ID" value="EPB86195.1"/>
    <property type="molecule type" value="Genomic_DNA"/>
</dbReference>
<dbReference type="PANTHER" id="PTHR12960:SF0">
    <property type="entry name" value="MRNA EXPORT FACTOR GLE1"/>
    <property type="match status" value="1"/>
</dbReference>
<dbReference type="PANTHER" id="PTHR12960">
    <property type="entry name" value="GLE-1-RELATED"/>
    <property type="match status" value="1"/>
</dbReference>
<dbReference type="GO" id="GO:0044614">
    <property type="term" value="C:nuclear pore cytoplasmic filaments"/>
    <property type="evidence" value="ECO:0007669"/>
    <property type="project" value="TreeGrafter"/>
</dbReference>
<dbReference type="Pfam" id="PF07817">
    <property type="entry name" value="GLE1"/>
    <property type="match status" value="1"/>
</dbReference>
<evidence type="ECO:0000256" key="10">
    <source>
        <dbReference type="ARBA" id="ARBA00029983"/>
    </source>
</evidence>
<dbReference type="GO" id="GO:0015031">
    <property type="term" value="P:protein transport"/>
    <property type="evidence" value="ECO:0007669"/>
    <property type="project" value="UniProtKB-KW"/>
</dbReference>
<feature type="region of interest" description="Disordered" evidence="11">
    <location>
        <begin position="149"/>
        <end position="188"/>
    </location>
</feature>
<comment type="similarity">
    <text evidence="2">Belongs to the GLE1 family.</text>
</comment>
<evidence type="ECO:0000256" key="11">
    <source>
        <dbReference type="SAM" id="MobiDB-lite"/>
    </source>
</evidence>
<protein>
    <recommendedName>
        <fullName evidence="9">mRNA export factor GLE1</fullName>
    </recommendedName>
    <alternativeName>
        <fullName evidence="10">Nucleoporin GLE1</fullName>
    </alternativeName>
</protein>
<dbReference type="Proteomes" id="UP000014254">
    <property type="component" value="Unassembled WGS sequence"/>
</dbReference>
<evidence type="ECO:0000256" key="3">
    <source>
        <dbReference type="ARBA" id="ARBA00022448"/>
    </source>
</evidence>
<reference evidence="13" key="1">
    <citation type="submission" date="2013-05" db="EMBL/GenBank/DDBJ databases">
        <title>The Genome sequence of Mucor circinelloides f. circinelloides 1006PhL.</title>
        <authorList>
            <consortium name="The Broad Institute Genomics Platform"/>
            <person name="Cuomo C."/>
            <person name="Earl A."/>
            <person name="Findley K."/>
            <person name="Lee S.C."/>
            <person name="Walker B."/>
            <person name="Young S."/>
            <person name="Zeng Q."/>
            <person name="Gargeya S."/>
            <person name="Fitzgerald M."/>
            <person name="Haas B."/>
            <person name="Abouelleil A."/>
            <person name="Allen A.W."/>
            <person name="Alvarado L."/>
            <person name="Arachchi H.M."/>
            <person name="Berlin A.M."/>
            <person name="Chapman S.B."/>
            <person name="Gainer-Dewar J."/>
            <person name="Goldberg J."/>
            <person name="Griggs A."/>
            <person name="Gujja S."/>
            <person name="Hansen M."/>
            <person name="Howarth C."/>
            <person name="Imamovic A."/>
            <person name="Ireland A."/>
            <person name="Larimer J."/>
            <person name="McCowan C."/>
            <person name="Murphy C."/>
            <person name="Pearson M."/>
            <person name="Poon T.W."/>
            <person name="Priest M."/>
            <person name="Roberts A."/>
            <person name="Saif S."/>
            <person name="Shea T."/>
            <person name="Sisk P."/>
            <person name="Sykes S."/>
            <person name="Wortman J."/>
            <person name="Nusbaum C."/>
            <person name="Birren B."/>
        </authorList>
    </citation>
    <scope>NUCLEOTIDE SEQUENCE [LARGE SCALE GENOMIC DNA]</scope>
    <source>
        <strain evidence="13">1006PhL</strain>
    </source>
</reference>
<dbReference type="OMA" id="VPANIHS"/>
<dbReference type="GO" id="GO:0005543">
    <property type="term" value="F:phospholipid binding"/>
    <property type="evidence" value="ECO:0007669"/>
    <property type="project" value="TreeGrafter"/>
</dbReference>
<evidence type="ECO:0000256" key="6">
    <source>
        <dbReference type="ARBA" id="ARBA00023010"/>
    </source>
</evidence>
<evidence type="ECO:0000313" key="13">
    <source>
        <dbReference type="Proteomes" id="UP000014254"/>
    </source>
</evidence>
<dbReference type="STRING" id="1220926.S2K1Y7"/>
<dbReference type="GO" id="GO:0016973">
    <property type="term" value="P:poly(A)+ mRNA export from nucleus"/>
    <property type="evidence" value="ECO:0007669"/>
    <property type="project" value="InterPro"/>
</dbReference>
<dbReference type="eggNOG" id="KOG2412">
    <property type="taxonomic scope" value="Eukaryota"/>
</dbReference>
<evidence type="ECO:0000256" key="9">
    <source>
        <dbReference type="ARBA" id="ARBA00026227"/>
    </source>
</evidence>
<organism evidence="12 13">
    <name type="scientific">Mucor circinelloides f. circinelloides (strain 1006PhL)</name>
    <name type="common">Mucormycosis agent</name>
    <name type="synonym">Calyptromyces circinelloides</name>
    <dbReference type="NCBI Taxonomy" id="1220926"/>
    <lineage>
        <taxon>Eukaryota</taxon>
        <taxon>Fungi</taxon>
        <taxon>Fungi incertae sedis</taxon>
        <taxon>Mucoromycota</taxon>
        <taxon>Mucoromycotina</taxon>
        <taxon>Mucoromycetes</taxon>
        <taxon>Mucorales</taxon>
        <taxon>Mucorineae</taxon>
        <taxon>Mucoraceae</taxon>
        <taxon>Mucor</taxon>
    </lineage>
</organism>
<dbReference type="InParanoid" id="S2K1Y7"/>
<gene>
    <name evidence="12" type="ORF">HMPREF1544_07007</name>
</gene>
<sequence length="504" mass="58696">MSMHITNPRIYTVPSDSDSESDYEDYKIYTPKTRFLSQQQESQLIKLGCVYNPVEEYKRSHLYKNPKVYDQQFASKMQQHQLKLKNEIDQMLAQKRQRQQEELNKMKAMLSAMTVLSSKDDQDDDKAFEEELKKQRALIDDAIALDKKKSENATAEAEAKAKAKAEKEKKEQEEKEKKEQQAKELKEKKAQQLEMQKIAQSSAVSPQGLEEYKKYFEKIEFYKANIRPKLQNDVFRKQCFQAKLVIKRTVSQLQADHKVVAEKFNTLNNHLLGIKQQSPEAFEYMLNQLAKFLLAQAKQEIHATAFAAYFLARFAYLMFSSIPEFLPYLMGRLMKRCPYLIPQYHDDDPSLSHDEIKSRLRYAIKNKEKKTLETFLEHAEGQKCYVMFYGALCQTLPDSGQPENPFPIKHAWIWLARICNMPPREITPILVNGLLEVSAIRLLQAYPNQTAKLFRLIRETICPLYPISSGQENVAGIKRLEMFLDDYFRTGQPECVPEKLPPSV</sequence>
<comment type="subcellular location">
    <subcellularLocation>
        <location evidence="1">Nucleus</location>
        <location evidence="1">Nuclear pore complex</location>
    </subcellularLocation>
</comment>